<protein>
    <submittedName>
        <fullName evidence="1">Uncharacterized protein</fullName>
    </submittedName>
</protein>
<accession>A0A518B0B5</accession>
<sequence length="44" mass="5153">MAPKKGRCARVTQDATNDIKGVFVEEYPEYWHGDFGWRLFKSMS</sequence>
<evidence type="ECO:0000313" key="2">
    <source>
        <dbReference type="Proteomes" id="UP000317093"/>
    </source>
</evidence>
<organism evidence="1 2">
    <name type="scientific">Kolteria novifilia</name>
    <dbReference type="NCBI Taxonomy" id="2527975"/>
    <lineage>
        <taxon>Bacteria</taxon>
        <taxon>Pseudomonadati</taxon>
        <taxon>Planctomycetota</taxon>
        <taxon>Planctomycetia</taxon>
        <taxon>Kolteriales</taxon>
        <taxon>Kolteriaceae</taxon>
        <taxon>Kolteria</taxon>
    </lineage>
</organism>
<dbReference type="Proteomes" id="UP000317093">
    <property type="component" value="Chromosome"/>
</dbReference>
<proteinExistence type="predicted"/>
<gene>
    <name evidence="1" type="ORF">Pan216_12110</name>
</gene>
<dbReference type="EMBL" id="CP036279">
    <property type="protein sequence ID" value="QDU60372.1"/>
    <property type="molecule type" value="Genomic_DNA"/>
</dbReference>
<dbReference type="AlphaFoldDB" id="A0A518B0B5"/>
<name>A0A518B0B5_9BACT</name>
<evidence type="ECO:0000313" key="1">
    <source>
        <dbReference type="EMBL" id="QDU60372.1"/>
    </source>
</evidence>
<reference evidence="1 2" key="1">
    <citation type="submission" date="2019-02" db="EMBL/GenBank/DDBJ databases">
        <title>Deep-cultivation of Planctomycetes and their phenomic and genomic characterization uncovers novel biology.</title>
        <authorList>
            <person name="Wiegand S."/>
            <person name="Jogler M."/>
            <person name="Boedeker C."/>
            <person name="Pinto D."/>
            <person name="Vollmers J."/>
            <person name="Rivas-Marin E."/>
            <person name="Kohn T."/>
            <person name="Peeters S.H."/>
            <person name="Heuer A."/>
            <person name="Rast P."/>
            <person name="Oberbeckmann S."/>
            <person name="Bunk B."/>
            <person name="Jeske O."/>
            <person name="Meyerdierks A."/>
            <person name="Storesund J.E."/>
            <person name="Kallscheuer N."/>
            <person name="Luecker S."/>
            <person name="Lage O.M."/>
            <person name="Pohl T."/>
            <person name="Merkel B.J."/>
            <person name="Hornburger P."/>
            <person name="Mueller R.-W."/>
            <person name="Bruemmer F."/>
            <person name="Labrenz M."/>
            <person name="Spormann A.M."/>
            <person name="Op den Camp H."/>
            <person name="Overmann J."/>
            <person name="Amann R."/>
            <person name="Jetten M.S.M."/>
            <person name="Mascher T."/>
            <person name="Medema M.H."/>
            <person name="Devos D.P."/>
            <person name="Kaster A.-K."/>
            <person name="Ovreas L."/>
            <person name="Rohde M."/>
            <person name="Galperin M.Y."/>
            <person name="Jogler C."/>
        </authorList>
    </citation>
    <scope>NUCLEOTIDE SEQUENCE [LARGE SCALE GENOMIC DNA]</scope>
    <source>
        <strain evidence="1 2">Pan216</strain>
    </source>
</reference>
<keyword evidence="2" id="KW-1185">Reference proteome</keyword>
<dbReference type="KEGG" id="knv:Pan216_12110"/>